<dbReference type="VEuPathDB" id="FungiDB:H257_10042"/>
<sequence length="67" mass="7424">MSAKTRVDNVHERTDYLFKIIAAITFAKTLMAPCHKTTQIIKPSTTAAAVTVVRDLLQQPQSTRSAH</sequence>
<protein>
    <submittedName>
        <fullName evidence="1">Uncharacterized protein</fullName>
    </submittedName>
</protein>
<evidence type="ECO:0000313" key="1">
    <source>
        <dbReference type="EMBL" id="ETV75646.1"/>
    </source>
</evidence>
<dbReference type="EMBL" id="KI913139">
    <property type="protein sequence ID" value="ETV75646.1"/>
    <property type="molecule type" value="Genomic_DNA"/>
</dbReference>
<dbReference type="GeneID" id="20812038"/>
<gene>
    <name evidence="1" type="ORF">H257_10042</name>
</gene>
<proteinExistence type="predicted"/>
<organism evidence="1">
    <name type="scientific">Aphanomyces astaci</name>
    <name type="common">Crayfish plague agent</name>
    <dbReference type="NCBI Taxonomy" id="112090"/>
    <lineage>
        <taxon>Eukaryota</taxon>
        <taxon>Sar</taxon>
        <taxon>Stramenopiles</taxon>
        <taxon>Oomycota</taxon>
        <taxon>Saprolegniomycetes</taxon>
        <taxon>Saprolegniales</taxon>
        <taxon>Verrucalvaceae</taxon>
        <taxon>Aphanomyces</taxon>
    </lineage>
</organism>
<dbReference type="AlphaFoldDB" id="W4G8P2"/>
<reference evidence="1" key="1">
    <citation type="submission" date="2013-12" db="EMBL/GenBank/DDBJ databases">
        <title>The Genome Sequence of Aphanomyces astaci APO3.</title>
        <authorList>
            <consortium name="The Broad Institute Genomics Platform"/>
            <person name="Russ C."/>
            <person name="Tyler B."/>
            <person name="van West P."/>
            <person name="Dieguez-Uribeondo J."/>
            <person name="Young S.K."/>
            <person name="Zeng Q."/>
            <person name="Gargeya S."/>
            <person name="Fitzgerald M."/>
            <person name="Abouelleil A."/>
            <person name="Alvarado L."/>
            <person name="Chapman S.B."/>
            <person name="Gainer-Dewar J."/>
            <person name="Goldberg J."/>
            <person name="Griggs A."/>
            <person name="Gujja S."/>
            <person name="Hansen M."/>
            <person name="Howarth C."/>
            <person name="Imamovic A."/>
            <person name="Ireland A."/>
            <person name="Larimer J."/>
            <person name="McCowan C."/>
            <person name="Murphy C."/>
            <person name="Pearson M."/>
            <person name="Poon T.W."/>
            <person name="Priest M."/>
            <person name="Roberts A."/>
            <person name="Saif S."/>
            <person name="Shea T."/>
            <person name="Sykes S."/>
            <person name="Wortman J."/>
            <person name="Nusbaum C."/>
            <person name="Birren B."/>
        </authorList>
    </citation>
    <scope>NUCLEOTIDE SEQUENCE [LARGE SCALE GENOMIC DNA]</scope>
    <source>
        <strain evidence="1">APO3</strain>
    </source>
</reference>
<dbReference type="RefSeq" id="XP_009834777.1">
    <property type="nucleotide sequence ID" value="XM_009836475.1"/>
</dbReference>
<accession>W4G8P2</accession>
<name>W4G8P2_APHAT</name>